<dbReference type="CDD" id="cd06558">
    <property type="entry name" value="crotonase-like"/>
    <property type="match status" value="1"/>
</dbReference>
<evidence type="ECO:0000313" key="3">
    <source>
        <dbReference type="Proteomes" id="UP000594778"/>
    </source>
</evidence>
<reference evidence="2 3" key="1">
    <citation type="submission" date="2020-12" db="EMBL/GenBank/DDBJ databases">
        <title>FDA dAtabase for Regulatory Grade micrObial Sequences (FDA-ARGOS): Supporting development and validation of Infectious Disease Dx tests.</title>
        <authorList>
            <person name="Sproer C."/>
            <person name="Gronow S."/>
            <person name="Severitt S."/>
            <person name="Schroder I."/>
            <person name="Tallon L."/>
            <person name="Sadzewicz L."/>
            <person name="Zhao X."/>
            <person name="Boylan J."/>
            <person name="Ott S."/>
            <person name="Bowen H."/>
            <person name="Vavikolanu K."/>
            <person name="Mehta A."/>
            <person name="Aluvathingal J."/>
            <person name="Nadendla S."/>
            <person name="Lowell S."/>
            <person name="Myers T."/>
            <person name="Yan Y."/>
            <person name="Sichtig H."/>
        </authorList>
    </citation>
    <scope>NUCLEOTIDE SEQUENCE [LARGE SCALE GENOMIC DNA]</scope>
    <source>
        <strain evidence="2 3">FDAARGOS_909</strain>
    </source>
</reference>
<evidence type="ECO:0000256" key="1">
    <source>
        <dbReference type="ARBA" id="ARBA00005254"/>
    </source>
</evidence>
<dbReference type="SUPFAM" id="SSF52096">
    <property type="entry name" value="ClpP/crotonase"/>
    <property type="match status" value="1"/>
</dbReference>
<gene>
    <name evidence="2" type="ORF">I6G66_16855</name>
</gene>
<dbReference type="Gene3D" id="1.10.12.10">
    <property type="entry name" value="Lyase 2-enoyl-coa Hydratase, Chain A, domain 2"/>
    <property type="match status" value="1"/>
</dbReference>
<dbReference type="EMBL" id="CP065668">
    <property type="protein sequence ID" value="QPS05991.1"/>
    <property type="molecule type" value="Genomic_DNA"/>
</dbReference>
<organism evidence="2 3">
    <name type="scientific">Delftia acidovorans</name>
    <name type="common">Pseudomonas acidovorans</name>
    <name type="synonym">Comamonas acidovorans</name>
    <dbReference type="NCBI Taxonomy" id="80866"/>
    <lineage>
        <taxon>Bacteria</taxon>
        <taxon>Pseudomonadati</taxon>
        <taxon>Pseudomonadota</taxon>
        <taxon>Betaproteobacteria</taxon>
        <taxon>Burkholderiales</taxon>
        <taxon>Comamonadaceae</taxon>
        <taxon>Delftia</taxon>
    </lineage>
</organism>
<evidence type="ECO:0000313" key="2">
    <source>
        <dbReference type="EMBL" id="QPS05991.1"/>
    </source>
</evidence>
<dbReference type="PANTHER" id="PTHR43802">
    <property type="entry name" value="ENOYL-COA HYDRATASE"/>
    <property type="match status" value="1"/>
</dbReference>
<dbReference type="AlphaFoldDB" id="A0A080NIJ4"/>
<dbReference type="InterPro" id="IPR029045">
    <property type="entry name" value="ClpP/crotonase-like_dom_sf"/>
</dbReference>
<accession>A0A080NIJ4</accession>
<dbReference type="Proteomes" id="UP000594778">
    <property type="component" value="Chromosome"/>
</dbReference>
<sequence>MDINTPTPPPEGCISCEVRGHVLLIGINRPAKRNGWTPPMFQQLAEAYTRLDDDPELRVGVLHAFGSHFTAGLDLPVMAEYLRSGRKAIPQGLVEPHDYGLVGYRRRAKPMVVAVKGICFTVGIELMLGADIVVAADDCRFSQLEVQRCIMPTGGATLRMAERAGVGNAMLHLLTADEFDSAEAYRLNFVQKVVPAGQELAEALRIAERIAAQAPQAVVATRLNVLKAIELGQAAAVADFIPVQQRLASSEDAAEGVRSFIEKRPARFTGR</sequence>
<dbReference type="InterPro" id="IPR014748">
    <property type="entry name" value="Enoyl-CoA_hydra_C"/>
</dbReference>
<dbReference type="NCBIfam" id="NF005126">
    <property type="entry name" value="PRK06563.1"/>
    <property type="match status" value="1"/>
</dbReference>
<dbReference type="RefSeq" id="WP_012203128.1">
    <property type="nucleotide sequence ID" value="NZ_CANENH010000001.1"/>
</dbReference>
<dbReference type="PANTHER" id="PTHR43802:SF1">
    <property type="entry name" value="IP11341P-RELATED"/>
    <property type="match status" value="1"/>
</dbReference>
<dbReference type="InterPro" id="IPR001753">
    <property type="entry name" value="Enoyl-CoA_hydra/iso"/>
</dbReference>
<comment type="similarity">
    <text evidence="1">Belongs to the enoyl-CoA hydratase/isomerase family.</text>
</comment>
<dbReference type="Gene3D" id="3.90.226.10">
    <property type="entry name" value="2-enoyl-CoA Hydratase, Chain A, domain 1"/>
    <property type="match status" value="1"/>
</dbReference>
<dbReference type="OMA" id="WETSSVE"/>
<dbReference type="GO" id="GO:0003824">
    <property type="term" value="F:catalytic activity"/>
    <property type="evidence" value="ECO:0007669"/>
    <property type="project" value="UniProtKB-ARBA"/>
</dbReference>
<name>A0A080NIJ4_DELAC</name>
<dbReference type="GeneID" id="24114192"/>
<protein>
    <submittedName>
        <fullName evidence="2">Crotonase/enoyl-CoA hydratase family protein</fullName>
    </submittedName>
</protein>
<dbReference type="Pfam" id="PF00378">
    <property type="entry name" value="ECH_1"/>
    <property type="match status" value="1"/>
</dbReference>
<proteinExistence type="inferred from homology"/>